<dbReference type="Gene3D" id="3.40.50.1010">
    <property type="entry name" value="5'-nuclease"/>
    <property type="match status" value="1"/>
</dbReference>
<organism evidence="3 4">
    <name type="scientific">Deinandra increscens subsp. villosa</name>
    <dbReference type="NCBI Taxonomy" id="3103831"/>
    <lineage>
        <taxon>Eukaryota</taxon>
        <taxon>Viridiplantae</taxon>
        <taxon>Streptophyta</taxon>
        <taxon>Embryophyta</taxon>
        <taxon>Tracheophyta</taxon>
        <taxon>Spermatophyta</taxon>
        <taxon>Magnoliopsida</taxon>
        <taxon>eudicotyledons</taxon>
        <taxon>Gunneridae</taxon>
        <taxon>Pentapetalae</taxon>
        <taxon>asterids</taxon>
        <taxon>campanulids</taxon>
        <taxon>Asterales</taxon>
        <taxon>Asteraceae</taxon>
        <taxon>Asteroideae</taxon>
        <taxon>Heliantheae alliance</taxon>
        <taxon>Madieae</taxon>
        <taxon>Madiinae</taxon>
        <taxon>Deinandra</taxon>
    </lineage>
</organism>
<accession>A0AAP0GYX8</accession>
<evidence type="ECO:0000313" key="4">
    <source>
        <dbReference type="Proteomes" id="UP001408789"/>
    </source>
</evidence>
<feature type="region of interest" description="Disordered" evidence="1">
    <location>
        <begin position="609"/>
        <end position="639"/>
    </location>
</feature>
<gene>
    <name evidence="3" type="ORF">SSX86_013999</name>
</gene>
<sequence length="1044" mass="116448">MEDSKDIQTQAKEIPAFTVLKNGSILKNIFLLRQKSAAAKSSPNQDPDEEILLFGRHPNCQITLEHPSISRYHLRIHSNPSSHTLSVVDLSSVHGTWVSGRRIEPGVHVVLKEGDTVKIGGSSRVYELHWVPLTQAYDGQFVPTFDTIKEGKEEEMHQDDKHNADSSDYDVEGSDVSLSNWIHDSPLKVVNPLTSSVPNCFCSDTVEEHSQTLRTVDENDDNVSIQAPIDASETTSATDVSDSLNNSEDQLNWLRDDLIKDLFSMPNCSESSCDDTAVEHPSPWRTGNQNGSPLKTFNENDESVSIQAPLVAAETTSPTDDSNTLNNSKDQLNWLRDDLIKEDLFSMPNCSESSCDDTAVEHPSPWRTGNQNGSPLKTFNENDESVSIQAPLVAAETTSPTDDSNTLNNSKDQLNWLRDNLIKEDLFSMPNCSESSCDDTEVEDPSPWKTGNQNGEVFPTVSIQGPVLVSEAISETEITDCVNKSEDEFLPTAYMNKGEEEETHQDGDLFSMPNCSKSSCDDTEVGHPSPRKTGNENTEVFTTVSTQGPVLVSEAISETKISDRVNKSEDELNWLRDNGCNEFDHNSPGTIKDDLVSIDLFSAIKTHEKDSLGRDIERSNETDTVNENEPENQQKNTGSVPFVIIDGVNTDAGCEFEQMNCTKMMDESASLVLSDGVDMGFKSESVDHEMLKEENSVFVFPDVMDMGQEKTLTPDTSKDNEVHMNLQSVQNLSVSKNLFNSVDGKELEFYTPDKENKNPNACSGKALSKKAVNPTLHGEKDIFGFSQKLFAMDEGINRELSAMDEEMNTENKVDPFMNSEEVLASSLEKENKSRMEGSCNSVVCPQNLAKKRWTMVVDTNSLLDHKSLKHLKLLEGIKGTRLFVPKIVVKELMEIKSEDSYFKRSSQNASLALKWIDECMMNTRWWIHEDDETVHSSIAVPEVLEIALRLRKETDQKIIILTNNLTLKIKAMAEGIMCEAAEEFHESLVNPFSKRFMWVGSSARGLTWSCVHDDHDIVRQKYYRSGSNGSKGLKLLARVNHVTS</sequence>
<feature type="region of interest" description="Disordered" evidence="1">
    <location>
        <begin position="274"/>
        <end position="298"/>
    </location>
</feature>
<proteinExistence type="predicted"/>
<feature type="region of interest" description="Disordered" evidence="1">
    <location>
        <begin position="517"/>
        <end position="536"/>
    </location>
</feature>
<dbReference type="InterPro" id="IPR029060">
    <property type="entry name" value="PIN-like_dom_sf"/>
</dbReference>
<dbReference type="AlphaFoldDB" id="A0AAP0GYX8"/>
<evidence type="ECO:0000259" key="2">
    <source>
        <dbReference type="PROSITE" id="PS50006"/>
    </source>
</evidence>
<comment type="caution">
    <text evidence="3">The sequence shown here is derived from an EMBL/GenBank/DDBJ whole genome shotgun (WGS) entry which is preliminary data.</text>
</comment>
<dbReference type="CDD" id="cd22691">
    <property type="entry name" value="FHA_PS1-like"/>
    <property type="match status" value="1"/>
</dbReference>
<feature type="region of interest" description="Disordered" evidence="1">
    <location>
        <begin position="432"/>
        <end position="457"/>
    </location>
</feature>
<dbReference type="Gene3D" id="2.60.200.20">
    <property type="match status" value="1"/>
</dbReference>
<dbReference type="PANTHER" id="PTHR22593:SF8">
    <property type="entry name" value="FHA DOMAIN-CONTAINING PROTEIN PS1"/>
    <property type="match status" value="1"/>
</dbReference>
<reference evidence="3 4" key="1">
    <citation type="submission" date="2024-04" db="EMBL/GenBank/DDBJ databases">
        <title>The reference genome of an endangered Asteraceae, Deinandra increscens subsp. villosa, native to the Central Coast of California.</title>
        <authorList>
            <person name="Guilliams M."/>
            <person name="Hasenstab-Lehman K."/>
            <person name="Meyer R."/>
            <person name="Mcevoy S."/>
        </authorList>
    </citation>
    <scope>NUCLEOTIDE SEQUENCE [LARGE SCALE GENOMIC DNA]</scope>
    <source>
        <tissue evidence="3">Leaf</tissue>
    </source>
</reference>
<feature type="compositionally biased region" description="Basic and acidic residues" evidence="1">
    <location>
        <begin position="609"/>
        <end position="621"/>
    </location>
</feature>
<protein>
    <recommendedName>
        <fullName evidence="2">FHA domain-containing protein</fullName>
    </recommendedName>
</protein>
<dbReference type="SUPFAM" id="SSF88723">
    <property type="entry name" value="PIN domain-like"/>
    <property type="match status" value="1"/>
</dbReference>
<dbReference type="GO" id="GO:0031965">
    <property type="term" value="C:nuclear membrane"/>
    <property type="evidence" value="ECO:0007669"/>
    <property type="project" value="TreeGrafter"/>
</dbReference>
<feature type="compositionally biased region" description="Polar residues" evidence="1">
    <location>
        <begin position="285"/>
        <end position="297"/>
    </location>
</feature>
<dbReference type="InterPro" id="IPR008984">
    <property type="entry name" value="SMAD_FHA_dom_sf"/>
</dbReference>
<evidence type="ECO:0000256" key="1">
    <source>
        <dbReference type="SAM" id="MobiDB-lite"/>
    </source>
</evidence>
<dbReference type="PANTHER" id="PTHR22593">
    <property type="entry name" value="TRANSMEMBRANE PROTEIN 18"/>
    <property type="match status" value="1"/>
</dbReference>
<feature type="domain" description="FHA" evidence="2">
    <location>
        <begin position="52"/>
        <end position="103"/>
    </location>
</feature>
<evidence type="ECO:0000313" key="3">
    <source>
        <dbReference type="EMBL" id="KAK9066676.1"/>
    </source>
</evidence>
<dbReference type="InterPro" id="IPR000253">
    <property type="entry name" value="FHA_dom"/>
</dbReference>
<name>A0AAP0GYX8_9ASTR</name>
<dbReference type="PROSITE" id="PS50006">
    <property type="entry name" value="FHA_DOMAIN"/>
    <property type="match status" value="1"/>
</dbReference>
<dbReference type="Pfam" id="PF00498">
    <property type="entry name" value="FHA"/>
    <property type="match status" value="1"/>
</dbReference>
<dbReference type="SMART" id="SM00670">
    <property type="entry name" value="PINc"/>
    <property type="match status" value="1"/>
</dbReference>
<dbReference type="Pfam" id="PF13638">
    <property type="entry name" value="PIN_4"/>
    <property type="match status" value="1"/>
</dbReference>
<dbReference type="EMBL" id="JBCNJP010000015">
    <property type="protein sequence ID" value="KAK9066676.1"/>
    <property type="molecule type" value="Genomic_DNA"/>
</dbReference>
<keyword evidence="4" id="KW-1185">Reference proteome</keyword>
<dbReference type="InterPro" id="IPR002716">
    <property type="entry name" value="PIN_dom"/>
</dbReference>
<dbReference type="SMART" id="SM00240">
    <property type="entry name" value="FHA"/>
    <property type="match status" value="1"/>
</dbReference>
<dbReference type="Proteomes" id="UP001408789">
    <property type="component" value="Unassembled WGS sequence"/>
</dbReference>
<dbReference type="SUPFAM" id="SSF49879">
    <property type="entry name" value="SMAD/FHA domain"/>
    <property type="match status" value="1"/>
</dbReference>
<feature type="region of interest" description="Disordered" evidence="1">
    <location>
        <begin position="355"/>
        <end position="374"/>
    </location>
</feature>